<evidence type="ECO:0000313" key="2">
    <source>
        <dbReference type="Proteomes" id="UP000527616"/>
    </source>
</evidence>
<name>A0A7Z0DBI6_9ACTN</name>
<proteinExistence type="predicted"/>
<organism evidence="1 2">
    <name type="scientific">Naumannella cuiyingiana</name>
    <dbReference type="NCBI Taxonomy" id="1347891"/>
    <lineage>
        <taxon>Bacteria</taxon>
        <taxon>Bacillati</taxon>
        <taxon>Actinomycetota</taxon>
        <taxon>Actinomycetes</taxon>
        <taxon>Propionibacteriales</taxon>
        <taxon>Propionibacteriaceae</taxon>
        <taxon>Naumannella</taxon>
    </lineage>
</organism>
<gene>
    <name evidence="1" type="ORF">GGQ54_003042</name>
</gene>
<comment type="caution">
    <text evidence="1">The sequence shown here is derived from an EMBL/GenBank/DDBJ whole genome shotgun (WGS) entry which is preliminary data.</text>
</comment>
<dbReference type="Proteomes" id="UP000527616">
    <property type="component" value="Unassembled WGS sequence"/>
</dbReference>
<reference evidence="1 2" key="1">
    <citation type="submission" date="2020-07" db="EMBL/GenBank/DDBJ databases">
        <title>Sequencing the genomes of 1000 actinobacteria strains.</title>
        <authorList>
            <person name="Klenk H.-P."/>
        </authorList>
    </citation>
    <scope>NUCLEOTIDE SEQUENCE [LARGE SCALE GENOMIC DNA]</scope>
    <source>
        <strain evidence="1 2">DSM 103164</strain>
    </source>
</reference>
<keyword evidence="2" id="KW-1185">Reference proteome</keyword>
<accession>A0A7Z0DBI6</accession>
<dbReference type="AlphaFoldDB" id="A0A7Z0DBI6"/>
<dbReference type="EMBL" id="JACBZS010000001">
    <property type="protein sequence ID" value="NYI72482.1"/>
    <property type="molecule type" value="Genomic_DNA"/>
</dbReference>
<protein>
    <submittedName>
        <fullName evidence="1">Uncharacterized protein</fullName>
    </submittedName>
</protein>
<sequence length="30" mass="3187">MIRAAAGISETSIILGPASARRIDAVSRFR</sequence>
<evidence type="ECO:0000313" key="1">
    <source>
        <dbReference type="EMBL" id="NYI72482.1"/>
    </source>
</evidence>